<dbReference type="Proteomes" id="UP000514720">
    <property type="component" value="Chromosome"/>
</dbReference>
<dbReference type="GO" id="GO:0003676">
    <property type="term" value="F:nucleic acid binding"/>
    <property type="evidence" value="ECO:0007669"/>
    <property type="project" value="InterPro"/>
</dbReference>
<dbReference type="GO" id="GO:0006281">
    <property type="term" value="P:DNA repair"/>
    <property type="evidence" value="ECO:0007669"/>
    <property type="project" value="InterPro"/>
</dbReference>
<evidence type="ECO:0000313" key="10">
    <source>
        <dbReference type="Proteomes" id="UP000514720"/>
    </source>
</evidence>
<dbReference type="Gene3D" id="3.10.310.30">
    <property type="match status" value="1"/>
</dbReference>
<gene>
    <name evidence="9" type="primary">recJ</name>
    <name evidence="9" type="ORF">G4Z02_09080</name>
</gene>
<dbReference type="Pfam" id="PF02272">
    <property type="entry name" value="DHHA1"/>
    <property type="match status" value="1"/>
</dbReference>
<name>A0A7L7KV73_9MOLU</name>
<dbReference type="KEGG" id="xcl:G4Z02_09080"/>
<keyword evidence="4" id="KW-0378">Hydrolase</keyword>
<keyword evidence="3" id="KW-0540">Nuclease</keyword>
<dbReference type="Pfam" id="PF17768">
    <property type="entry name" value="RecJ_OB"/>
    <property type="match status" value="1"/>
</dbReference>
<feature type="domain" description="RecJ OB" evidence="8">
    <location>
        <begin position="441"/>
        <end position="519"/>
    </location>
</feature>
<keyword evidence="10" id="KW-1185">Reference proteome</keyword>
<evidence type="ECO:0000256" key="1">
    <source>
        <dbReference type="ARBA" id="ARBA00005915"/>
    </source>
</evidence>
<dbReference type="SUPFAM" id="SSF64182">
    <property type="entry name" value="DHH phosphoesterases"/>
    <property type="match status" value="1"/>
</dbReference>
<evidence type="ECO:0000256" key="4">
    <source>
        <dbReference type="ARBA" id="ARBA00022801"/>
    </source>
</evidence>
<dbReference type="Pfam" id="PF01368">
    <property type="entry name" value="DHH"/>
    <property type="match status" value="1"/>
</dbReference>
<comment type="similarity">
    <text evidence="1">Belongs to the RecJ family.</text>
</comment>
<evidence type="ECO:0000256" key="5">
    <source>
        <dbReference type="ARBA" id="ARBA00022839"/>
    </source>
</evidence>
<dbReference type="PANTHER" id="PTHR30255:SF2">
    <property type="entry name" value="SINGLE-STRANDED-DNA-SPECIFIC EXONUCLEASE RECJ"/>
    <property type="match status" value="1"/>
</dbReference>
<sequence length="524" mass="60073">MFTWKIKNKDLDQNNLVRDIYRARGVDNYQALFQLDERSFHDPYLLKDMQKSVDRIMHAIENKQSILVYGDYDVDGITSTFLIYRVLQELGAKIDYDIPNRFVDGYGLSYSKTFDIVNEGYDLVITVDNGIKSIEEVKILTENNIDVIVTDHHESEAELPNAFSILHTQLCEYPFKPLAGVGVAFKLAQALIGEEALEYIDIVALGTIADMMPLVEENRAFVNVGLQKLAHSSNEGLRNLLAFLDITTPSVADVQYKIAPRINACGRMKSAKLAVHLLEATNTQEALRYITEIEETNNRRKKLTQVLYQESVLKLNHTEPSIIVHSPRMHEGVLGIVASRLANEFSKVSVVLKEDEFTYRGSIRSYSGIDVIYVLDQLKDLLIRYGGHQNAAGLEFKKELLDEFKDRFNEQIPTAHRDDSTVAEGYIDIQTLDINQITELERYDLKDAVFVFKDIYPDNRYLIKGEHTKLIIGHDSEAIFFNNKTLYNKLNKTNPVTLLGRLDVNYFRGRYKKQIIIDDYYTKN</sequence>
<dbReference type="InterPro" id="IPR004610">
    <property type="entry name" value="RecJ"/>
</dbReference>
<dbReference type="InterPro" id="IPR038763">
    <property type="entry name" value="DHH_sf"/>
</dbReference>
<dbReference type="InterPro" id="IPR051673">
    <property type="entry name" value="SSDNA_exonuclease_RecJ"/>
</dbReference>
<dbReference type="InterPro" id="IPR001667">
    <property type="entry name" value="DDH_dom"/>
</dbReference>
<dbReference type="GO" id="GO:0006310">
    <property type="term" value="P:DNA recombination"/>
    <property type="evidence" value="ECO:0007669"/>
    <property type="project" value="InterPro"/>
</dbReference>
<accession>A0A7L7KV73</accession>
<evidence type="ECO:0000259" key="7">
    <source>
        <dbReference type="Pfam" id="PF02272"/>
    </source>
</evidence>
<protein>
    <recommendedName>
        <fullName evidence="2">Single-stranded-DNA-specific exonuclease RecJ</fullName>
    </recommendedName>
</protein>
<dbReference type="GO" id="GO:0008409">
    <property type="term" value="F:5'-3' exonuclease activity"/>
    <property type="evidence" value="ECO:0007669"/>
    <property type="project" value="InterPro"/>
</dbReference>
<dbReference type="InterPro" id="IPR003156">
    <property type="entry name" value="DHHA1_dom"/>
</dbReference>
<dbReference type="InterPro" id="IPR041122">
    <property type="entry name" value="RecJ_OB"/>
</dbReference>
<organism evidence="9 10">
    <name type="scientific">Candidatus Xianfuyuplasma coldseepsis</name>
    <dbReference type="NCBI Taxonomy" id="2782163"/>
    <lineage>
        <taxon>Bacteria</taxon>
        <taxon>Bacillati</taxon>
        <taxon>Mycoplasmatota</taxon>
        <taxon>Mollicutes</taxon>
        <taxon>Candidatus Izemoplasmatales</taxon>
        <taxon>Candidatus Izemoplasmataceae</taxon>
        <taxon>Candidatus Xianfuyuplasma</taxon>
    </lineage>
</organism>
<evidence type="ECO:0000256" key="2">
    <source>
        <dbReference type="ARBA" id="ARBA00019841"/>
    </source>
</evidence>
<keyword evidence="5 9" id="KW-0269">Exonuclease</keyword>
<evidence type="ECO:0000259" key="8">
    <source>
        <dbReference type="Pfam" id="PF17768"/>
    </source>
</evidence>
<dbReference type="PANTHER" id="PTHR30255">
    <property type="entry name" value="SINGLE-STRANDED-DNA-SPECIFIC EXONUCLEASE RECJ"/>
    <property type="match status" value="1"/>
</dbReference>
<dbReference type="RefSeq" id="WP_258877706.1">
    <property type="nucleotide sequence ID" value="NZ_CP048914.1"/>
</dbReference>
<proteinExistence type="inferred from homology"/>
<evidence type="ECO:0000256" key="3">
    <source>
        <dbReference type="ARBA" id="ARBA00022722"/>
    </source>
</evidence>
<feature type="domain" description="DHHA1" evidence="7">
    <location>
        <begin position="323"/>
        <end position="412"/>
    </location>
</feature>
<reference evidence="9 10" key="1">
    <citation type="submission" date="2020-02" db="EMBL/GenBank/DDBJ databases">
        <authorList>
            <person name="Zheng R.K."/>
            <person name="Sun C.M."/>
        </authorList>
    </citation>
    <scope>NUCLEOTIDE SEQUENCE [LARGE SCALE GENOMIC DNA]</scope>
    <source>
        <strain evidence="10">zrk13</strain>
    </source>
</reference>
<evidence type="ECO:0000259" key="6">
    <source>
        <dbReference type="Pfam" id="PF01368"/>
    </source>
</evidence>
<dbReference type="AlphaFoldDB" id="A0A7L7KV73"/>
<dbReference type="NCBIfam" id="TIGR00644">
    <property type="entry name" value="recJ"/>
    <property type="match status" value="1"/>
</dbReference>
<dbReference type="EMBL" id="CP048914">
    <property type="protein sequence ID" value="QMS85894.1"/>
    <property type="molecule type" value="Genomic_DNA"/>
</dbReference>
<dbReference type="Gene3D" id="3.90.1640.30">
    <property type="match status" value="1"/>
</dbReference>
<feature type="domain" description="DDH" evidence="6">
    <location>
        <begin position="65"/>
        <end position="207"/>
    </location>
</feature>
<evidence type="ECO:0000313" key="9">
    <source>
        <dbReference type="EMBL" id="QMS85894.1"/>
    </source>
</evidence>